<dbReference type="EMBL" id="JBICBT010001046">
    <property type="protein sequence ID" value="KAL3086266.1"/>
    <property type="molecule type" value="Genomic_DNA"/>
</dbReference>
<dbReference type="AlphaFoldDB" id="A0ABD2J2I7"/>
<keyword evidence="5" id="KW-1185">Reference proteome</keyword>
<reference evidence="2 5" key="1">
    <citation type="submission" date="2024-10" db="EMBL/GenBank/DDBJ databases">
        <authorList>
            <person name="Kim D."/>
        </authorList>
    </citation>
    <scope>NUCLEOTIDE SEQUENCE [LARGE SCALE GENOMIC DNA]</scope>
    <source>
        <strain evidence="2">BH-2024</strain>
    </source>
</reference>
<accession>A0ABD2J2I7</accession>
<dbReference type="Proteomes" id="UP001620626">
    <property type="component" value="Unassembled WGS sequence"/>
</dbReference>
<dbReference type="EMBL" id="JBICBT010001046">
    <property type="protein sequence ID" value="KAL3086264.1"/>
    <property type="molecule type" value="Genomic_DNA"/>
</dbReference>
<organism evidence="2 5">
    <name type="scientific">Heterodera trifolii</name>
    <dbReference type="NCBI Taxonomy" id="157864"/>
    <lineage>
        <taxon>Eukaryota</taxon>
        <taxon>Metazoa</taxon>
        <taxon>Ecdysozoa</taxon>
        <taxon>Nematoda</taxon>
        <taxon>Chromadorea</taxon>
        <taxon>Rhabditida</taxon>
        <taxon>Tylenchina</taxon>
        <taxon>Tylenchomorpha</taxon>
        <taxon>Tylenchoidea</taxon>
        <taxon>Heteroderidae</taxon>
        <taxon>Heteroderinae</taxon>
        <taxon>Heterodera</taxon>
    </lineage>
</organism>
<proteinExistence type="predicted"/>
<protein>
    <submittedName>
        <fullName evidence="2">Uncharacterized protein</fullName>
    </submittedName>
</protein>
<evidence type="ECO:0000313" key="2">
    <source>
        <dbReference type="EMBL" id="KAL3086264.1"/>
    </source>
</evidence>
<comment type="caution">
    <text evidence="2">The sequence shown here is derived from an EMBL/GenBank/DDBJ whole genome shotgun (WGS) entry which is preliminary data.</text>
</comment>
<evidence type="ECO:0000256" key="1">
    <source>
        <dbReference type="SAM" id="MobiDB-lite"/>
    </source>
</evidence>
<dbReference type="EMBL" id="JBICBT010001046">
    <property type="protein sequence ID" value="KAL3086268.1"/>
    <property type="molecule type" value="Genomic_DNA"/>
</dbReference>
<name>A0ABD2J2I7_9BILA</name>
<feature type="compositionally biased region" description="Basic and acidic residues" evidence="1">
    <location>
        <begin position="65"/>
        <end position="76"/>
    </location>
</feature>
<evidence type="ECO:0000313" key="3">
    <source>
        <dbReference type="EMBL" id="KAL3086266.1"/>
    </source>
</evidence>
<sequence length="111" mass="12083">MFTWKSVSDRRTDGPLGGDMVDTVSAVHYSITTTTTSTTHQTCEDADRDQRSETETAVGSFESADGDRVIRTDRKLANAAPAQQRGGRMRAEEKLPAGSHCRLINPLGCLI</sequence>
<feature type="region of interest" description="Disordered" evidence="1">
    <location>
        <begin position="36"/>
        <end position="95"/>
    </location>
</feature>
<feature type="compositionally biased region" description="Basic and acidic residues" evidence="1">
    <location>
        <begin position="42"/>
        <end position="54"/>
    </location>
</feature>
<evidence type="ECO:0000313" key="5">
    <source>
        <dbReference type="Proteomes" id="UP001620626"/>
    </source>
</evidence>
<evidence type="ECO:0000313" key="4">
    <source>
        <dbReference type="EMBL" id="KAL3086268.1"/>
    </source>
</evidence>
<gene>
    <name evidence="2" type="ORF">niasHT_040056</name>
    <name evidence="3" type="ORF">niasHT_040058</name>
    <name evidence="4" type="ORF">niasHT_040060</name>
</gene>